<dbReference type="RefSeq" id="WP_106138196.1">
    <property type="nucleotide sequence ID" value="NZ_PVTE01000009.1"/>
</dbReference>
<comment type="caution">
    <text evidence="1">The sequence shown here is derived from an EMBL/GenBank/DDBJ whole genome shotgun (WGS) entry which is preliminary data.</text>
</comment>
<dbReference type="AlphaFoldDB" id="A0A2T0SYH9"/>
<organism evidence="1 2">
    <name type="scientific">Spirosoma oryzae</name>
    <dbReference type="NCBI Taxonomy" id="1469603"/>
    <lineage>
        <taxon>Bacteria</taxon>
        <taxon>Pseudomonadati</taxon>
        <taxon>Bacteroidota</taxon>
        <taxon>Cytophagia</taxon>
        <taxon>Cytophagales</taxon>
        <taxon>Cytophagaceae</taxon>
        <taxon>Spirosoma</taxon>
    </lineage>
</organism>
<dbReference type="EMBL" id="PVTE01000009">
    <property type="protein sequence ID" value="PRY38465.1"/>
    <property type="molecule type" value="Genomic_DNA"/>
</dbReference>
<reference evidence="1 2" key="1">
    <citation type="submission" date="2018-03" db="EMBL/GenBank/DDBJ databases">
        <title>Genomic Encyclopedia of Archaeal and Bacterial Type Strains, Phase II (KMG-II): from individual species to whole genera.</title>
        <authorList>
            <person name="Goeker M."/>
        </authorList>
    </citation>
    <scope>NUCLEOTIDE SEQUENCE [LARGE SCALE GENOMIC DNA]</scope>
    <source>
        <strain evidence="1 2">DSM 28354</strain>
    </source>
</reference>
<gene>
    <name evidence="1" type="ORF">CLV58_109192</name>
</gene>
<name>A0A2T0SYH9_9BACT</name>
<protein>
    <submittedName>
        <fullName evidence="1">Uncharacterized protein</fullName>
    </submittedName>
</protein>
<proteinExistence type="predicted"/>
<keyword evidence="2" id="KW-1185">Reference proteome</keyword>
<accession>A0A2T0SYH9</accession>
<sequence>MKKVDVEFFHRKDFQLKRPQTSPVLEGNVTKRGEIVLHTKVIEELDTPLDGYFKVGKAPGKGRAKELIVMPVEANEEDDQILKLQRVGKGYGFKIPGILQQLNIADFLDKQYQYMVELFQFEDDPENPAYKFTIKEGHVRL</sequence>
<dbReference type="Proteomes" id="UP000238375">
    <property type="component" value="Unassembled WGS sequence"/>
</dbReference>
<evidence type="ECO:0000313" key="1">
    <source>
        <dbReference type="EMBL" id="PRY38465.1"/>
    </source>
</evidence>
<evidence type="ECO:0000313" key="2">
    <source>
        <dbReference type="Proteomes" id="UP000238375"/>
    </source>
</evidence>